<keyword evidence="1" id="KW-1133">Transmembrane helix</keyword>
<comment type="caution">
    <text evidence="2">The sequence shown here is derived from an EMBL/GenBank/DDBJ whole genome shotgun (WGS) entry which is preliminary data.</text>
</comment>
<dbReference type="AlphaFoldDB" id="A0A8H9K729"/>
<accession>A0A8H9K729</accession>
<protein>
    <submittedName>
        <fullName evidence="2">Uncharacterized protein</fullName>
    </submittedName>
</protein>
<keyword evidence="1" id="KW-0812">Transmembrane</keyword>
<name>A0A8H9K729_VIBVL</name>
<feature type="transmembrane region" description="Helical" evidence="1">
    <location>
        <begin position="34"/>
        <end position="51"/>
    </location>
</feature>
<evidence type="ECO:0000256" key="1">
    <source>
        <dbReference type="SAM" id="Phobius"/>
    </source>
</evidence>
<dbReference type="Proteomes" id="UP000863257">
    <property type="component" value="Unassembled WGS sequence"/>
</dbReference>
<gene>
    <name evidence="2" type="ORF">I7730_00605</name>
</gene>
<proteinExistence type="predicted"/>
<reference evidence="2" key="2">
    <citation type="submission" date="2019-01" db="EMBL/GenBank/DDBJ databases">
        <authorList>
            <consortium name="NCBI Pathogen Detection Project"/>
        </authorList>
    </citation>
    <scope>NUCLEOTIDE SEQUENCE</scope>
    <source>
        <strain evidence="2">BCW_3452</strain>
    </source>
</reference>
<evidence type="ECO:0000313" key="2">
    <source>
        <dbReference type="EMBL" id="HAS8538299.1"/>
    </source>
</evidence>
<sequence>MFAAYRLTLAVIGLGAIALSVAVTQGLFNLQDAPIAYTKLAGGVVGVGLLCKSMNMIKPTPQHKW</sequence>
<reference evidence="2" key="1">
    <citation type="journal article" date="2018" name="Genome Biol.">
        <title>SKESA: strategic k-mer extension for scrupulous assemblies.</title>
        <authorList>
            <person name="Souvorov A."/>
            <person name="Agarwala R."/>
            <person name="Lipman D.J."/>
        </authorList>
    </citation>
    <scope>NUCLEOTIDE SEQUENCE</scope>
    <source>
        <strain evidence="2">BCW_3452</strain>
    </source>
</reference>
<keyword evidence="1" id="KW-0472">Membrane</keyword>
<dbReference type="EMBL" id="DACRBY010000001">
    <property type="protein sequence ID" value="HAS8538299.1"/>
    <property type="molecule type" value="Genomic_DNA"/>
</dbReference>
<organism evidence="2">
    <name type="scientific">Vibrio vulnificus</name>
    <dbReference type="NCBI Taxonomy" id="672"/>
    <lineage>
        <taxon>Bacteria</taxon>
        <taxon>Pseudomonadati</taxon>
        <taxon>Pseudomonadota</taxon>
        <taxon>Gammaproteobacteria</taxon>
        <taxon>Vibrionales</taxon>
        <taxon>Vibrionaceae</taxon>
        <taxon>Vibrio</taxon>
    </lineage>
</organism>